<organism evidence="2 3">
    <name type="scientific">Planktothrix mougeotii LEGE 06226</name>
    <dbReference type="NCBI Taxonomy" id="1828728"/>
    <lineage>
        <taxon>Bacteria</taxon>
        <taxon>Bacillati</taxon>
        <taxon>Cyanobacteriota</taxon>
        <taxon>Cyanophyceae</taxon>
        <taxon>Oscillatoriophycideae</taxon>
        <taxon>Oscillatoriales</taxon>
        <taxon>Microcoleaceae</taxon>
        <taxon>Planktothrix</taxon>
    </lineage>
</organism>
<dbReference type="Gene3D" id="3.40.50.300">
    <property type="entry name" value="P-loop containing nucleotide triphosphate hydrolases"/>
    <property type="match status" value="1"/>
</dbReference>
<dbReference type="InterPro" id="IPR053159">
    <property type="entry name" value="Hybrid_Histidine_Kinase"/>
</dbReference>
<gene>
    <name evidence="2" type="ORF">IQ236_13710</name>
</gene>
<dbReference type="GO" id="GO:0016301">
    <property type="term" value="F:kinase activity"/>
    <property type="evidence" value="ECO:0007669"/>
    <property type="project" value="UniProtKB-KW"/>
</dbReference>
<sequence length="358" mass="40490">MITVLGYNIKEKVYAEGKIIYYRGLNLQNEQSVLIKIQQIEYPTLEDLTSFRQEYKITQNLACTGIIRPYKLENYKNGLALVLEDFDGQPLSQLIQANQLSIKDFLTLAISLAETLTQLHNLSIIHKNIKPSNIFINPKTNEVKLTGFSQAITLPKEQQTISNHKLLEDSLAYISPEQTGRMNRYIDYRTDFYALGITFYEIVTGTVPFNSSDLIELVYCHIAKQPVSPSEIANIPEAISNIILKLLAKNAEDRYQSAAGLKFDLEQCLLQLETNGKIETFVLGRRDRGNQLLIPQKLYGREQEVEAILNAFARVTQGTTEIMLVSGYSGIGKTSIVNEVHKPILQARGYFISGKFDQ</sequence>
<proteinExistence type="predicted"/>
<dbReference type="PROSITE" id="PS50011">
    <property type="entry name" value="PROTEIN_KINASE_DOM"/>
    <property type="match status" value="1"/>
</dbReference>
<keyword evidence="3" id="KW-1185">Reference proteome</keyword>
<dbReference type="PANTHER" id="PTHR43642:SF1">
    <property type="entry name" value="HYBRID SIGNAL TRANSDUCTION HISTIDINE KINASE G"/>
    <property type="match status" value="1"/>
</dbReference>
<evidence type="ECO:0000313" key="3">
    <source>
        <dbReference type="Proteomes" id="UP000640725"/>
    </source>
</evidence>
<dbReference type="SUPFAM" id="SSF52540">
    <property type="entry name" value="P-loop containing nucleoside triphosphate hydrolases"/>
    <property type="match status" value="1"/>
</dbReference>
<keyword evidence="2" id="KW-0418">Kinase</keyword>
<dbReference type="CDD" id="cd14014">
    <property type="entry name" value="STKc_PknB_like"/>
    <property type="match status" value="1"/>
</dbReference>
<feature type="domain" description="Protein kinase" evidence="1">
    <location>
        <begin position="1"/>
        <end position="269"/>
    </location>
</feature>
<dbReference type="Pfam" id="PF13191">
    <property type="entry name" value="AAA_16"/>
    <property type="match status" value="1"/>
</dbReference>
<dbReference type="InterPro" id="IPR011009">
    <property type="entry name" value="Kinase-like_dom_sf"/>
</dbReference>
<dbReference type="Proteomes" id="UP000640725">
    <property type="component" value="Unassembled WGS sequence"/>
</dbReference>
<dbReference type="InterPro" id="IPR041664">
    <property type="entry name" value="AAA_16"/>
</dbReference>
<evidence type="ECO:0000313" key="2">
    <source>
        <dbReference type="EMBL" id="MBE9144267.1"/>
    </source>
</evidence>
<dbReference type="InterPro" id="IPR027417">
    <property type="entry name" value="P-loop_NTPase"/>
</dbReference>
<dbReference type="Pfam" id="PF00069">
    <property type="entry name" value="Pkinase"/>
    <property type="match status" value="1"/>
</dbReference>
<dbReference type="RefSeq" id="WP_193869781.1">
    <property type="nucleotide sequence ID" value="NZ_JADEWU010000029.1"/>
</dbReference>
<dbReference type="InterPro" id="IPR000719">
    <property type="entry name" value="Prot_kinase_dom"/>
</dbReference>
<comment type="caution">
    <text evidence="2">The sequence shown here is derived from an EMBL/GenBank/DDBJ whole genome shotgun (WGS) entry which is preliminary data.</text>
</comment>
<keyword evidence="2" id="KW-0808">Transferase</keyword>
<dbReference type="Gene3D" id="1.10.510.10">
    <property type="entry name" value="Transferase(Phosphotransferase) domain 1"/>
    <property type="match status" value="1"/>
</dbReference>
<dbReference type="EMBL" id="JADEWU010000029">
    <property type="protein sequence ID" value="MBE9144267.1"/>
    <property type="molecule type" value="Genomic_DNA"/>
</dbReference>
<dbReference type="SUPFAM" id="SSF56112">
    <property type="entry name" value="Protein kinase-like (PK-like)"/>
    <property type="match status" value="1"/>
</dbReference>
<protein>
    <submittedName>
        <fullName evidence="2">Protein kinase</fullName>
    </submittedName>
</protein>
<accession>A0ABR9UCX0</accession>
<name>A0ABR9UCX0_9CYAN</name>
<evidence type="ECO:0000259" key="1">
    <source>
        <dbReference type="PROSITE" id="PS50011"/>
    </source>
</evidence>
<dbReference type="PANTHER" id="PTHR43642">
    <property type="entry name" value="HYBRID SIGNAL TRANSDUCTION HISTIDINE KINASE G"/>
    <property type="match status" value="1"/>
</dbReference>
<reference evidence="2 3" key="1">
    <citation type="submission" date="2020-10" db="EMBL/GenBank/DDBJ databases">
        <authorList>
            <person name="Castelo-Branco R."/>
            <person name="Eusebio N."/>
            <person name="Adriana R."/>
            <person name="Vieira A."/>
            <person name="Brugerolle De Fraissinette N."/>
            <person name="Rezende De Castro R."/>
            <person name="Schneider M.P."/>
            <person name="Vasconcelos V."/>
            <person name="Leao P.N."/>
        </authorList>
    </citation>
    <scope>NUCLEOTIDE SEQUENCE [LARGE SCALE GENOMIC DNA]</scope>
    <source>
        <strain evidence="2 3">LEGE 06226</strain>
    </source>
</reference>